<evidence type="ECO:0000256" key="3">
    <source>
        <dbReference type="SAM" id="SignalP"/>
    </source>
</evidence>
<evidence type="ECO:0000256" key="2">
    <source>
        <dbReference type="SAM" id="MobiDB-lite"/>
    </source>
</evidence>
<evidence type="ECO:0000256" key="1">
    <source>
        <dbReference type="ARBA" id="ARBA00022729"/>
    </source>
</evidence>
<evidence type="ECO:0000259" key="4">
    <source>
        <dbReference type="Pfam" id="PF07593"/>
    </source>
</evidence>
<dbReference type="KEGG" id="pfer:IRI77_23310"/>
<feature type="signal peptide" evidence="3">
    <location>
        <begin position="1"/>
        <end position="23"/>
    </location>
</feature>
<feature type="chain" id="PRO_5032903002" evidence="3">
    <location>
        <begin position="24"/>
        <end position="595"/>
    </location>
</feature>
<dbReference type="Gene3D" id="2.130.10.130">
    <property type="entry name" value="Integrin alpha, N-terminal"/>
    <property type="match status" value="3"/>
</dbReference>
<keyword evidence="1 3" id="KW-0732">Signal</keyword>
<dbReference type="Pfam" id="PF07593">
    <property type="entry name" value="UnbV_ASPIC"/>
    <property type="match status" value="1"/>
</dbReference>
<dbReference type="InterPro" id="IPR027039">
    <property type="entry name" value="Crtac1"/>
</dbReference>
<feature type="domain" description="ASPIC/UnbV" evidence="4">
    <location>
        <begin position="513"/>
        <end position="579"/>
    </location>
</feature>
<dbReference type="PANTHER" id="PTHR16026:SF0">
    <property type="entry name" value="CARTILAGE ACIDIC PROTEIN 1"/>
    <property type="match status" value="1"/>
</dbReference>
<reference evidence="5" key="1">
    <citation type="submission" date="2020-10" db="EMBL/GenBank/DDBJ databases">
        <title>Complete genome sequence of Paludibaculum fermentans P105T, a facultatively anaerobic acidobacterium capable of dissimilatory Fe(III) reduction.</title>
        <authorList>
            <person name="Dedysh S.N."/>
            <person name="Beletsky A.V."/>
            <person name="Kulichevskaya I.S."/>
            <person name="Mardanov A.V."/>
            <person name="Ravin N.V."/>
        </authorList>
    </citation>
    <scope>NUCLEOTIDE SEQUENCE [LARGE SCALE GENOMIC DNA]</scope>
    <source>
        <strain evidence="5">P105</strain>
    </source>
</reference>
<dbReference type="InterPro" id="IPR013517">
    <property type="entry name" value="FG-GAP"/>
</dbReference>
<dbReference type="PANTHER" id="PTHR16026">
    <property type="entry name" value="CARTILAGE ACIDIC PROTEIN 1"/>
    <property type="match status" value="1"/>
</dbReference>
<name>A0A7S7NLH2_PALFE</name>
<protein>
    <submittedName>
        <fullName evidence="5">CRTAC1 family protein</fullName>
    </submittedName>
</protein>
<feature type="region of interest" description="Disordered" evidence="2">
    <location>
        <begin position="26"/>
        <end position="49"/>
    </location>
</feature>
<keyword evidence="6" id="KW-1185">Reference proteome</keyword>
<evidence type="ECO:0000313" key="5">
    <source>
        <dbReference type="EMBL" id="QOY85740.1"/>
    </source>
</evidence>
<dbReference type="Proteomes" id="UP000593892">
    <property type="component" value="Chromosome"/>
</dbReference>
<dbReference type="SUPFAM" id="SSF69318">
    <property type="entry name" value="Integrin alpha N-terminal domain"/>
    <property type="match status" value="1"/>
</dbReference>
<dbReference type="RefSeq" id="WP_194447410.1">
    <property type="nucleotide sequence ID" value="NZ_CP063849.1"/>
</dbReference>
<gene>
    <name evidence="5" type="ORF">IRI77_23310</name>
</gene>
<dbReference type="AlphaFoldDB" id="A0A7S7NLH2"/>
<evidence type="ECO:0000313" key="6">
    <source>
        <dbReference type="Proteomes" id="UP000593892"/>
    </source>
</evidence>
<dbReference type="EMBL" id="CP063849">
    <property type="protein sequence ID" value="QOY85740.1"/>
    <property type="molecule type" value="Genomic_DNA"/>
</dbReference>
<dbReference type="Pfam" id="PF13517">
    <property type="entry name" value="FG-GAP_3"/>
    <property type="match status" value="3"/>
</dbReference>
<accession>A0A7S7NLH2</accession>
<sequence length="595" mass="63903">MNRIPPSLLALVLCLLAAPPLQPQKPAAESGQGMISGGAAALPRPKPSGRPWPVTFTDVAAQAGLRMQYTYGHPQKKKYVIEANGAGVAFLDYNGDGLLDVFLVNGSRLEGFPAGTSPTNHLFQNKGKGQFADVTKTAKLDQSGWGNGVCAGDFDNDGHTDLYVTYFGKNLLQKNNGDGTFRDVTARSGTGGSGSEWSTGCTFVDYDRDGYLDLLVTRYLNFQAGKSPLPGAFPFCMWKGSPVYCGPRGLPFGSLALYHNKGDGTFEDVSVPSGISAVKGFYAFTAVATDFDGDGWPDLYIACDSTPSILFHNQKNGTFRDIGTETGLAYNDNGSEQAGMGLSVGDFDNDGRIDILKTNFTGDYPNLYRNLGKGLFSDVCLRAGLAVNPDHVLWGTGFADLDNDGWKDIVQVSGHVYPEVAQIDAREHYQRARLVYRNLGGGRFEDVSGQSGPGIAAEHSSRGMALGDFDNDGAMDVLVMNMHEAPSLLRNELKSSNHWMKLRLRGTRSNRDAIGAVVTVESAGRTQADAVLSQSSFLSHNDLRLHFGLGAAAQVDRITVQWPNGQREQFPGVAANALYLLVEGSGQAAAQELPR</sequence>
<organism evidence="5 6">
    <name type="scientific">Paludibaculum fermentans</name>
    <dbReference type="NCBI Taxonomy" id="1473598"/>
    <lineage>
        <taxon>Bacteria</taxon>
        <taxon>Pseudomonadati</taxon>
        <taxon>Acidobacteriota</taxon>
        <taxon>Terriglobia</taxon>
        <taxon>Bryobacterales</taxon>
        <taxon>Bryobacteraceae</taxon>
        <taxon>Paludibaculum</taxon>
    </lineage>
</organism>
<proteinExistence type="predicted"/>
<dbReference type="InterPro" id="IPR011519">
    <property type="entry name" value="UnbV_ASPIC"/>
</dbReference>
<dbReference type="InterPro" id="IPR028994">
    <property type="entry name" value="Integrin_alpha_N"/>
</dbReference>